<protein>
    <submittedName>
        <fullName evidence="1 4">Bm7235</fullName>
    </submittedName>
</protein>
<reference evidence="2" key="3">
    <citation type="submission" date="2019-04" db="EMBL/GenBank/DDBJ databases">
        <authorList>
            <person name="Howe K."/>
            <person name="Paulini M."/>
            <person name="Williams G."/>
        </authorList>
    </citation>
    <scope>NUCLEOTIDE SEQUENCE [LARGE SCALE GENOMIC DNA]</scope>
    <source>
        <strain evidence="2">FR3</strain>
    </source>
</reference>
<dbReference type="WormBase" id="Bm7235">
    <property type="protein sequence ID" value="BM38000"/>
    <property type="gene ID" value="WBGene00227496"/>
</dbReference>
<evidence type="ECO:0000313" key="4">
    <source>
        <dbReference type="WBParaSite" id="Bm7235.1"/>
    </source>
</evidence>
<dbReference type="AlphaFoldDB" id="A0A0K0JRG1"/>
<dbReference type="EMBL" id="CAAKNF010000194">
    <property type="protein sequence ID" value="VIO96519.1"/>
    <property type="molecule type" value="Genomic_DNA"/>
</dbReference>
<dbReference type="KEGG" id="bmy:BM_BM7235"/>
<reference evidence="4" key="4">
    <citation type="submission" date="2019-12" db="UniProtKB">
        <authorList>
            <consortium name="WormBaseParasite"/>
        </authorList>
    </citation>
    <scope>IDENTIFICATION</scope>
</reference>
<dbReference type="GeneID" id="66060096"/>
<dbReference type="Proteomes" id="UP000006672">
    <property type="component" value="Unassembled WGS sequence"/>
</dbReference>
<evidence type="ECO:0000313" key="3">
    <source>
        <dbReference type="Proteomes" id="UP000006672"/>
    </source>
</evidence>
<evidence type="ECO:0000313" key="2">
    <source>
        <dbReference type="EMBL" id="VIO96519.1"/>
    </source>
</evidence>
<accession>A0A0K0JRG1</accession>
<keyword evidence="3" id="KW-1185">Reference proteome</keyword>
<reference evidence="1 3" key="1">
    <citation type="journal article" date="2007" name="Science">
        <title>Draft genome of the filarial nematode parasite Brugia malayi.</title>
        <authorList>
            <person name="Ghedin E."/>
            <person name="Wang S."/>
            <person name="Spiro D."/>
            <person name="Caler E."/>
            <person name="Zhao Q."/>
            <person name="Crabtree J."/>
            <person name="Allen J.E."/>
            <person name="Delcher A.L."/>
            <person name="Guiliano D.B."/>
            <person name="Miranda-Saavedra D."/>
            <person name="Angiuoli S.V."/>
            <person name="Creasy T."/>
            <person name="Amedeo P."/>
            <person name="Haas B."/>
            <person name="El-Sayed N.M."/>
            <person name="Wortman J.R."/>
            <person name="Feldblyum T."/>
            <person name="Tallon L."/>
            <person name="Schatz M."/>
            <person name="Shumway M."/>
            <person name="Koo H."/>
            <person name="Salzberg S.L."/>
            <person name="Schobel S."/>
            <person name="Pertea M."/>
            <person name="Pop M."/>
            <person name="White O."/>
            <person name="Barton G.J."/>
            <person name="Carlow C.K."/>
            <person name="Crawford M.J."/>
            <person name="Daub J."/>
            <person name="Dimmic M.W."/>
            <person name="Estes C.F."/>
            <person name="Foster J.M."/>
            <person name="Ganatra M."/>
            <person name="Gregory W.F."/>
            <person name="Johnson N.M."/>
            <person name="Jin J."/>
            <person name="Komuniecki R."/>
            <person name="Korf I."/>
            <person name="Kumar S."/>
            <person name="Laney S."/>
            <person name="Li B.W."/>
            <person name="Li W."/>
            <person name="Lindblom T.H."/>
            <person name="Lustigman S."/>
            <person name="Ma D."/>
            <person name="Maina C.V."/>
            <person name="Martin D.M."/>
            <person name="McCarter J.P."/>
            <person name="McReynolds L."/>
            <person name="Mitreva M."/>
            <person name="Nutman T.B."/>
            <person name="Parkinson J."/>
            <person name="Peregrin-Alvarez J.M."/>
            <person name="Poole C."/>
            <person name="Ren Q."/>
            <person name="Saunders L."/>
            <person name="Sluder A.E."/>
            <person name="Smith K."/>
            <person name="Stanke M."/>
            <person name="Unnasch T.R."/>
            <person name="Ware J."/>
            <person name="Wei A.D."/>
            <person name="Weil G."/>
            <person name="Williams D.J."/>
            <person name="Zhang Y."/>
            <person name="Williams S.A."/>
            <person name="Fraser-Liggett C."/>
            <person name="Slatko B."/>
            <person name="Blaxter M.L."/>
            <person name="Scott A.L."/>
        </authorList>
    </citation>
    <scope>NUCLEOTIDE SEQUENCE</scope>
    <source>
        <strain evidence="1 3">FR3</strain>
    </source>
</reference>
<dbReference type="RefSeq" id="XP_042936402.1">
    <property type="nucleotide sequence ID" value="XM_043080468.1"/>
</dbReference>
<dbReference type="STRING" id="6279.A0A0K0JRG1"/>
<organism evidence="1">
    <name type="scientific">Brugia malayi</name>
    <name type="common">Filarial nematode worm</name>
    <dbReference type="NCBI Taxonomy" id="6279"/>
    <lineage>
        <taxon>Eukaryota</taxon>
        <taxon>Metazoa</taxon>
        <taxon>Ecdysozoa</taxon>
        <taxon>Nematoda</taxon>
        <taxon>Chromadorea</taxon>
        <taxon>Rhabditida</taxon>
        <taxon>Spirurina</taxon>
        <taxon>Spiruromorpha</taxon>
        <taxon>Filarioidea</taxon>
        <taxon>Onchocercidae</taxon>
        <taxon>Brugia</taxon>
    </lineage>
</organism>
<name>A0A0K0JRG1_BRUMA</name>
<proteinExistence type="predicted"/>
<dbReference type="EMBL" id="LN857024">
    <property type="protein sequence ID" value="CTP82016.1"/>
    <property type="molecule type" value="Genomic_DNA"/>
</dbReference>
<accession>A0A4E9FJL1</accession>
<gene>
    <name evidence="1 4 5" type="ORF">Bm7235</name>
    <name evidence="2" type="ORF">BM_BM7235</name>
    <name evidence="1" type="ORF">BM_Bm7235</name>
</gene>
<evidence type="ECO:0000313" key="1">
    <source>
        <dbReference type="EMBL" id="CTP82016.1"/>
    </source>
</evidence>
<sequence>MVCFKFILTPCQNKKGKNLWEAVYQKVLCVCSSISSGREELTSWDFSFFPDKLTYRIAHRQSLFS</sequence>
<dbReference type="OrthoDB" id="5844481at2759"/>
<evidence type="ECO:0000313" key="5">
    <source>
        <dbReference type="WormBase" id="Bm7235"/>
    </source>
</evidence>
<dbReference type="CTD" id="66060096"/>
<dbReference type="WBParaSite" id="Bm7235.1">
    <property type="protein sequence ID" value="Bm7235.1"/>
    <property type="gene ID" value="WBGene00227496"/>
</dbReference>
<reference evidence="1" key="2">
    <citation type="submission" date="2012-12" db="EMBL/GenBank/DDBJ databases">
        <authorList>
            <person name="Gao Y.W."/>
            <person name="Fan S.T."/>
            <person name="Sun H.T."/>
            <person name="Wang Z."/>
            <person name="Gao X.L."/>
            <person name="Li Y.G."/>
            <person name="Wang T.C."/>
            <person name="Zhang K."/>
            <person name="Xu W.W."/>
            <person name="Yu Z.J."/>
            <person name="Xia X.Z."/>
        </authorList>
    </citation>
    <scope>NUCLEOTIDE SEQUENCE</scope>
    <source>
        <strain evidence="1">FR3</strain>
    </source>
</reference>